<dbReference type="InterPro" id="IPR056745">
    <property type="entry name" value="TYW2_N"/>
</dbReference>
<keyword evidence="6" id="KW-0949">S-adenosyl-L-methionine</keyword>
<dbReference type="EMBL" id="OX395140">
    <property type="protein sequence ID" value="CAI5793601.1"/>
    <property type="molecule type" value="Genomic_DNA"/>
</dbReference>
<proteinExistence type="predicted"/>
<feature type="compositionally biased region" description="Polar residues" evidence="22">
    <location>
        <begin position="660"/>
        <end position="672"/>
    </location>
</feature>
<evidence type="ECO:0000256" key="9">
    <source>
        <dbReference type="ARBA" id="ARBA00022737"/>
    </source>
</evidence>
<keyword evidence="21" id="KW-0175">Coiled coil</keyword>
<evidence type="ECO:0000256" key="8">
    <source>
        <dbReference type="ARBA" id="ARBA00022723"/>
    </source>
</evidence>
<keyword evidence="3" id="KW-0597">Phosphoprotein</keyword>
<dbReference type="FunFam" id="3.40.50.150:FF:000131">
    <property type="entry name" value="tRNA wybutosine-synthesizing protein 2/3/4"/>
    <property type="match status" value="1"/>
</dbReference>
<gene>
    <name evidence="26" type="ORF">PODLI_1B038017</name>
</gene>
<feature type="compositionally biased region" description="Basic and acidic residues" evidence="22">
    <location>
        <begin position="608"/>
        <end position="628"/>
    </location>
</feature>
<dbReference type="GO" id="GO:0005886">
    <property type="term" value="C:plasma membrane"/>
    <property type="evidence" value="ECO:0007669"/>
    <property type="project" value="TreeGrafter"/>
</dbReference>
<dbReference type="Gene3D" id="3.30.300.110">
    <property type="entry name" value="Met-10+ protein-like domains"/>
    <property type="match status" value="1"/>
</dbReference>
<dbReference type="Gene3D" id="2.60.40.150">
    <property type="entry name" value="C2 domain"/>
    <property type="match status" value="2"/>
</dbReference>
<dbReference type="Pfam" id="PF25133">
    <property type="entry name" value="TYW2_N_2"/>
    <property type="match status" value="1"/>
</dbReference>
<dbReference type="Pfam" id="PF02318">
    <property type="entry name" value="FYVE_2"/>
    <property type="match status" value="1"/>
</dbReference>
<dbReference type="PROSITE" id="PS51684">
    <property type="entry name" value="SAM_MT_TRM5_TYW2"/>
    <property type="match status" value="1"/>
</dbReference>
<evidence type="ECO:0000256" key="22">
    <source>
        <dbReference type="SAM" id="MobiDB-lite"/>
    </source>
</evidence>
<protein>
    <recommendedName>
        <fullName evidence="18">Synaptotagmin-like protein 4</fullName>
    </recommendedName>
    <alternativeName>
        <fullName evidence="19">Exophilin-2</fullName>
    </alternativeName>
    <alternativeName>
        <fullName evidence="20">Granuphilin</fullName>
    </alternativeName>
    <alternativeName>
        <fullName evidence="2">tRNA wybutosine-synthesizing protein 2 homolog</fullName>
    </alternativeName>
    <alternativeName>
        <fullName evidence="14">tRNA(Phe) (4-demethylwyosine(37)-C(7)) aminocarboxypropyltransferase</fullName>
    </alternativeName>
</protein>
<dbReference type="InterPro" id="IPR056743">
    <property type="entry name" value="TRM5-TYW2-like_MTfase"/>
</dbReference>
<evidence type="ECO:0000256" key="6">
    <source>
        <dbReference type="ARBA" id="ARBA00022691"/>
    </source>
</evidence>
<evidence type="ECO:0000259" key="24">
    <source>
        <dbReference type="PROSITE" id="PS50916"/>
    </source>
</evidence>
<dbReference type="InterPro" id="IPR041282">
    <property type="entry name" value="FYVE_2"/>
</dbReference>
<dbReference type="GO" id="GO:0006886">
    <property type="term" value="P:intracellular protein transport"/>
    <property type="evidence" value="ECO:0007669"/>
    <property type="project" value="InterPro"/>
</dbReference>
<keyword evidence="4" id="KW-0489">Methyltransferase</keyword>
<dbReference type="PANTHER" id="PTHR45716">
    <property type="entry name" value="BITESIZE, ISOFORM I"/>
    <property type="match status" value="1"/>
</dbReference>
<evidence type="ECO:0000313" key="27">
    <source>
        <dbReference type="Proteomes" id="UP001178461"/>
    </source>
</evidence>
<feature type="region of interest" description="Disordered" evidence="22">
    <location>
        <begin position="587"/>
        <end position="690"/>
    </location>
</feature>
<dbReference type="CDD" id="cd04029">
    <property type="entry name" value="C2A_SLP-4_5"/>
    <property type="match status" value="1"/>
</dbReference>
<keyword evidence="27" id="KW-1185">Reference proteome</keyword>
<evidence type="ECO:0000256" key="16">
    <source>
        <dbReference type="ARBA" id="ARBA00053613"/>
    </source>
</evidence>
<evidence type="ECO:0000256" key="5">
    <source>
        <dbReference type="ARBA" id="ARBA00022679"/>
    </source>
</evidence>
<dbReference type="AlphaFoldDB" id="A0AA35PLQ5"/>
<evidence type="ECO:0000256" key="19">
    <source>
        <dbReference type="ARBA" id="ARBA00075520"/>
    </source>
</evidence>
<dbReference type="GO" id="GO:0070382">
    <property type="term" value="C:exocytic vesicle"/>
    <property type="evidence" value="ECO:0007669"/>
    <property type="project" value="TreeGrafter"/>
</dbReference>
<dbReference type="GO" id="GO:0032259">
    <property type="term" value="P:methylation"/>
    <property type="evidence" value="ECO:0007669"/>
    <property type="project" value="UniProtKB-KW"/>
</dbReference>
<dbReference type="InterPro" id="IPR037303">
    <property type="entry name" value="SLP-4/5_C2A"/>
</dbReference>
<evidence type="ECO:0000256" key="20">
    <source>
        <dbReference type="ARBA" id="ARBA00082389"/>
    </source>
</evidence>
<evidence type="ECO:0000256" key="4">
    <source>
        <dbReference type="ARBA" id="ARBA00022603"/>
    </source>
</evidence>
<dbReference type="InterPro" id="IPR011011">
    <property type="entry name" value="Znf_FYVE_PHD"/>
</dbReference>
<dbReference type="Proteomes" id="UP001178461">
    <property type="component" value="Chromosome Z"/>
</dbReference>
<evidence type="ECO:0000256" key="13">
    <source>
        <dbReference type="ARBA" id="ARBA00023329"/>
    </source>
</evidence>
<feature type="domain" description="C2" evidence="23">
    <location>
        <begin position="950"/>
        <end position="1077"/>
    </location>
</feature>
<dbReference type="InterPro" id="IPR010911">
    <property type="entry name" value="Rab_BD"/>
</dbReference>
<dbReference type="GO" id="GO:0008270">
    <property type="term" value="F:zinc ion binding"/>
    <property type="evidence" value="ECO:0007669"/>
    <property type="project" value="UniProtKB-KW"/>
</dbReference>
<dbReference type="CDD" id="cd04020">
    <property type="entry name" value="C2B_SLP_1-2-3-4"/>
    <property type="match status" value="1"/>
</dbReference>
<evidence type="ECO:0000256" key="10">
    <source>
        <dbReference type="ARBA" id="ARBA00022771"/>
    </source>
</evidence>
<dbReference type="Pfam" id="PF02475">
    <property type="entry name" value="TRM5-TYW2_MTfase"/>
    <property type="match status" value="1"/>
</dbReference>
<keyword evidence="9" id="KW-0677">Repeat</keyword>
<dbReference type="Pfam" id="PF00168">
    <property type="entry name" value="C2"/>
    <property type="match status" value="2"/>
</dbReference>
<dbReference type="FunFam" id="3.30.40.10:FF:000018">
    <property type="entry name" value="Synaptotagmin-like 5, isoform CRA_a"/>
    <property type="match status" value="1"/>
</dbReference>
<evidence type="ECO:0000256" key="17">
    <source>
        <dbReference type="ARBA" id="ARBA00063761"/>
    </source>
</evidence>
<dbReference type="GO" id="GO:0005543">
    <property type="term" value="F:phospholipid binding"/>
    <property type="evidence" value="ECO:0007669"/>
    <property type="project" value="InterPro"/>
</dbReference>
<feature type="domain" description="SAM-dependent methyltransferase TRM5/TYW2-type" evidence="25">
    <location>
        <begin position="125"/>
        <end position="376"/>
    </location>
</feature>
<keyword evidence="10" id="KW-0863">Zinc-finger</keyword>
<dbReference type="Gene3D" id="3.40.50.150">
    <property type="entry name" value="Vaccinia Virus protein VP39"/>
    <property type="match status" value="1"/>
</dbReference>
<dbReference type="FunFam" id="2.60.40.150:FF:000121">
    <property type="entry name" value="Synaptotagmin-like 4, isoform CRA_a"/>
    <property type="match status" value="1"/>
</dbReference>
<evidence type="ECO:0000256" key="12">
    <source>
        <dbReference type="ARBA" id="ARBA00023136"/>
    </source>
</evidence>
<keyword evidence="12" id="KW-0472">Membrane</keyword>
<dbReference type="GO" id="GO:0031267">
    <property type="term" value="F:small GTPase binding"/>
    <property type="evidence" value="ECO:0007669"/>
    <property type="project" value="InterPro"/>
</dbReference>
<keyword evidence="7" id="KW-0819">tRNA processing</keyword>
<keyword evidence="13" id="KW-0968">Cytoplasmic vesicle</keyword>
<evidence type="ECO:0000256" key="11">
    <source>
        <dbReference type="ARBA" id="ARBA00022833"/>
    </source>
</evidence>
<evidence type="ECO:0000256" key="21">
    <source>
        <dbReference type="SAM" id="Coils"/>
    </source>
</evidence>
<evidence type="ECO:0000256" key="7">
    <source>
        <dbReference type="ARBA" id="ARBA00022694"/>
    </source>
</evidence>
<feature type="domain" description="RabBD" evidence="24">
    <location>
        <begin position="433"/>
        <end position="551"/>
    </location>
</feature>
<comment type="subunit">
    <text evidence="17">Part of a ternary complex containing STX1A and RAB27A. Can bind both dominant negative and dominant active mutants of RAB27A. Binds STXBP1, RAB3A, RAB8A and RAB27B. Interacts with MYO5A.</text>
</comment>
<dbReference type="InterPro" id="IPR043567">
    <property type="entry name" value="SYTL1-5_C2B"/>
</dbReference>
<dbReference type="InterPro" id="IPR029063">
    <property type="entry name" value="SAM-dependent_MTases_sf"/>
</dbReference>
<dbReference type="GO" id="GO:0042043">
    <property type="term" value="F:neurexin family protein binding"/>
    <property type="evidence" value="ECO:0007669"/>
    <property type="project" value="TreeGrafter"/>
</dbReference>
<evidence type="ECO:0000259" key="23">
    <source>
        <dbReference type="PROSITE" id="PS50004"/>
    </source>
</evidence>
<dbReference type="GO" id="GO:0006400">
    <property type="term" value="P:tRNA modification"/>
    <property type="evidence" value="ECO:0007669"/>
    <property type="project" value="UniProtKB-ARBA"/>
</dbReference>
<dbReference type="CDD" id="cd02440">
    <property type="entry name" value="AdoMet_MTases"/>
    <property type="match status" value="1"/>
</dbReference>
<dbReference type="GO" id="GO:0008168">
    <property type="term" value="F:methyltransferase activity"/>
    <property type="evidence" value="ECO:0007669"/>
    <property type="project" value="UniProtKB-KW"/>
</dbReference>
<evidence type="ECO:0000313" key="26">
    <source>
        <dbReference type="EMBL" id="CAI5793601.1"/>
    </source>
</evidence>
<keyword evidence="8" id="KW-0479">Metal-binding</keyword>
<dbReference type="SUPFAM" id="SSF53335">
    <property type="entry name" value="S-adenosyl-L-methionine-dependent methyltransferases"/>
    <property type="match status" value="1"/>
</dbReference>
<dbReference type="Gene3D" id="3.30.40.10">
    <property type="entry name" value="Zinc/RING finger domain, C3HC4 (zinc finger)"/>
    <property type="match status" value="1"/>
</dbReference>
<dbReference type="FunFam" id="3.30.300.110:FF:000002">
    <property type="entry name" value="tRNA wybutosine-synthesizing protein 2 homolog"/>
    <property type="match status" value="1"/>
</dbReference>
<evidence type="ECO:0000256" key="14">
    <source>
        <dbReference type="ARBA" id="ARBA00031315"/>
    </source>
</evidence>
<sequence>MNTEDSCSCGTAAVVIEPQFAQLFRKLLEREGFLDSSYRVQKLPNGAMALPVLGQKLTAEHLHQLKESILPGKTCALTWILNPIPSKAAQFRPPIQKLYDELQCLMLSHGIAWSKELERDLPRSWQRHGDLVLFSEESFREPLWGGLGQELWEVVAGALGAQRVAKRGRVQSDLFRSPTVTLLLGEDGWVEHVENGIRYMFDVTQCMLSPGNITEKLRIASLKCTGEVVVDLYAGIGYFTLPYLIHAGAAFVHACEWNPHAVEALRKNLQLNRVQDRCRVHQGDNQKLELWDVADRVNLGLIPTSEAGWPIACRVLRKDVGGILHIHQNVESFPVNALRLHHNPHQDQPREQLPVQAVSSVQEDKVALADHSILQDAGSKDLALSARGEWQSCGWWLTATRAGESAGRAAYSSENSAARDWELPSNLGITMEAVDLSFLSEAERDLILQVLQRDEALRKAEERRIRRLKNELLEIRRKGAKRGSQRYSERTCARCQQSLGRISPKANTCRGCNHLVCRDCRSYSANSSWRCKVCTKEAELKKSTGDWFYDQRVNRFASRLGSDIIRMSLRRKPQANKRETAGQALLQKAQLTDTKGSSKAAPRSPQQQRKDPSLTPDHLELRDARSDTESTENMSLDGFRAVSSPTAPGPSPQQERTKAISPSGSNASSLTLPSRFRETLPSDSDGDTRLGIQGAASADENETLFKKNPRRVQRPSEYTKSVIDLRPEEPVIESGPLGDRSKSVPGLNVEMEEEEEDIDSLVEIHRRRTARCSMRSGTSSSTLGSMVSIYSEAGDFGNVCVTGEIAFSLSYEQKVQTLFIHVKECRQLAYADEAKKRSNPYVKTYLLPDKSRSGKRKTTIKRNTVNPLYNELLKYEISKALLLTRTLQFSVWHHDRFGRNTFLGEVEVPMDTWNFESPLEECLPLHGKNAADSSASPQYKGELVVSLKFIPPAKHANAGNGRKGKKEDGGELQVWIKEAKNLTAAKSGGTSDSFVKGYLLPLRNKATKRKTPVVKKSLNPHYNHTLVYNNISPEELPHICLELTVWDREPLSSNDFLGGVRLGVGNGMSNGQLVDWMDSTGEEISLWQKMRKYPGSWAEGTLPLRPTMARARP</sequence>
<evidence type="ECO:0000256" key="15">
    <source>
        <dbReference type="ARBA" id="ARBA00037786"/>
    </source>
</evidence>
<organism evidence="26 27">
    <name type="scientific">Podarcis lilfordi</name>
    <name type="common">Lilford's wall lizard</name>
    <dbReference type="NCBI Taxonomy" id="74358"/>
    <lineage>
        <taxon>Eukaryota</taxon>
        <taxon>Metazoa</taxon>
        <taxon>Chordata</taxon>
        <taxon>Craniata</taxon>
        <taxon>Vertebrata</taxon>
        <taxon>Euteleostomi</taxon>
        <taxon>Lepidosauria</taxon>
        <taxon>Squamata</taxon>
        <taxon>Bifurcata</taxon>
        <taxon>Unidentata</taxon>
        <taxon>Episquamata</taxon>
        <taxon>Laterata</taxon>
        <taxon>Lacertibaenia</taxon>
        <taxon>Lacertidae</taxon>
        <taxon>Podarcis</taxon>
    </lineage>
</organism>
<evidence type="ECO:0000256" key="2">
    <source>
        <dbReference type="ARBA" id="ARBA00017179"/>
    </source>
</evidence>
<evidence type="ECO:0000256" key="1">
    <source>
        <dbReference type="ARBA" id="ARBA00004268"/>
    </source>
</evidence>
<dbReference type="PROSITE" id="PS50004">
    <property type="entry name" value="C2"/>
    <property type="match status" value="2"/>
</dbReference>
<dbReference type="InterPro" id="IPR013083">
    <property type="entry name" value="Znf_RING/FYVE/PHD"/>
</dbReference>
<dbReference type="GO" id="GO:0030658">
    <property type="term" value="C:transport vesicle membrane"/>
    <property type="evidence" value="ECO:0007669"/>
    <property type="project" value="UniProtKB-SubCell"/>
</dbReference>
<dbReference type="InterPro" id="IPR000008">
    <property type="entry name" value="C2_dom"/>
</dbReference>
<comment type="function">
    <text evidence="16">Modulates exocytosis of dense-core granules and secretion of hormones in the pancreas and the pituitary. Interacts with vesicles containing negatively charged phospholipids in a Ca(2+)-independent manner.</text>
</comment>
<reference evidence="26" key="1">
    <citation type="submission" date="2022-12" db="EMBL/GenBank/DDBJ databases">
        <authorList>
            <person name="Alioto T."/>
            <person name="Alioto T."/>
            <person name="Gomez Garrido J."/>
        </authorList>
    </citation>
    <scope>NUCLEOTIDE SEQUENCE</scope>
</reference>
<dbReference type="FunFam" id="2.60.40.150:FF:000006">
    <property type="entry name" value="Synaptotagmin-like 5, isoform CRA_a"/>
    <property type="match status" value="1"/>
</dbReference>
<dbReference type="SUPFAM" id="SSF57903">
    <property type="entry name" value="FYVE/PHD zinc finger"/>
    <property type="match status" value="1"/>
</dbReference>
<comment type="function">
    <text evidence="15">S-adenosyl-L-methionine-dependent transferase that acts as a component of the wybutosine biosynthesis pathway. Wybutosine is a hyper modified guanosine with a tricyclic base found at the 3'-position adjacent to the anticodon of eukaryotic phenylalanine tRNA. Catalyzes the transfer of the alpha-amino-alpha-carboxypropyl (acp) group from S-adenosyl-L-methionine to the C-7 position of 4-demethylwyosine (imG-14) to produce wybutosine-86.</text>
</comment>
<comment type="subcellular location">
    <subcellularLocation>
        <location evidence="1">Cytoplasmic vesicle</location>
        <location evidence="1">Secretory vesicle membrane</location>
        <topology evidence="1">Peripheral membrane protein</topology>
    </subcellularLocation>
</comment>
<dbReference type="GO" id="GO:0006887">
    <property type="term" value="P:exocytosis"/>
    <property type="evidence" value="ECO:0007669"/>
    <property type="project" value="TreeGrafter"/>
</dbReference>
<keyword evidence="11" id="KW-0862">Zinc</keyword>
<evidence type="ECO:0000256" key="18">
    <source>
        <dbReference type="ARBA" id="ARBA00072166"/>
    </source>
</evidence>
<dbReference type="PANTHER" id="PTHR45716:SF4">
    <property type="entry name" value="SYNAPTOTAGMIN-LIKE PROTEIN 4"/>
    <property type="match status" value="1"/>
</dbReference>
<dbReference type="InterPro" id="IPR056744">
    <property type="entry name" value="TRM5/TYW2-like_N"/>
</dbReference>
<feature type="domain" description="C2" evidence="23">
    <location>
        <begin position="801"/>
        <end position="923"/>
    </location>
</feature>
<accession>A0AA35PLQ5</accession>
<dbReference type="PROSITE" id="PS50916">
    <property type="entry name" value="RABBD"/>
    <property type="match status" value="1"/>
</dbReference>
<dbReference type="Pfam" id="PF25132">
    <property type="entry name" value="TYW2_N"/>
    <property type="match status" value="1"/>
</dbReference>
<dbReference type="SMART" id="SM00239">
    <property type="entry name" value="C2"/>
    <property type="match status" value="2"/>
</dbReference>
<feature type="coiled-coil region" evidence="21">
    <location>
        <begin position="451"/>
        <end position="478"/>
    </location>
</feature>
<dbReference type="CDD" id="cd15764">
    <property type="entry name" value="FYVE_Slp4"/>
    <property type="match status" value="1"/>
</dbReference>
<dbReference type="SUPFAM" id="SSF49562">
    <property type="entry name" value="C2 domain (Calcium/lipid-binding domain, CaLB)"/>
    <property type="match status" value="2"/>
</dbReference>
<evidence type="ECO:0000256" key="3">
    <source>
        <dbReference type="ARBA" id="ARBA00022553"/>
    </source>
</evidence>
<keyword evidence="5" id="KW-0808">Transferase</keyword>
<dbReference type="InterPro" id="IPR035892">
    <property type="entry name" value="C2_domain_sf"/>
</dbReference>
<name>A0AA35PLQ5_9SAUR</name>
<dbReference type="InterPro" id="IPR030382">
    <property type="entry name" value="MeTrfase_TRM5/TYW2"/>
</dbReference>
<dbReference type="InterPro" id="IPR044134">
    <property type="entry name" value="FYVE_Slp4"/>
</dbReference>
<evidence type="ECO:0000259" key="25">
    <source>
        <dbReference type="PROSITE" id="PS51684"/>
    </source>
</evidence>